<dbReference type="OrthoDB" id="2146116at2759"/>
<comment type="caution">
    <text evidence="12">The sequence shown here is derived from an EMBL/GenBank/DDBJ whole genome shotgun (WGS) entry which is preliminary data.</text>
</comment>
<keyword evidence="5 10" id="KW-0812">Transmembrane</keyword>
<keyword evidence="8 10" id="KW-1133">Transmembrane helix</keyword>
<dbReference type="PANTHER" id="PTHR22936:SF69">
    <property type="entry name" value="RHOMBOID-LIKE PROTEIN"/>
    <property type="match status" value="1"/>
</dbReference>
<evidence type="ECO:0000256" key="3">
    <source>
        <dbReference type="ARBA" id="ARBA00009045"/>
    </source>
</evidence>
<feature type="transmembrane region" description="Helical" evidence="10">
    <location>
        <begin position="227"/>
        <end position="245"/>
    </location>
</feature>
<sequence>MKQHKPYFMYFVTLFQIAVFLFELYNNYVAMKNPFVGMNQNPMLGPSSGVLISMGARFVPCIKEIEYNQIYCPPGIKGTMDFNTTNVCNMNEVCGFGMKEGDKPNQWYRFITPIFIHCGLLHILFNLSFQVRTGIQMEKDFGTLRIAIIYMASGIFGFVFEANSAGIQPSVGCSGSLYGLMACLLLDLIQSWKLIIGPWKELIKMLFIIAFSLGIGLLPFVDNYAHIGGFIMGILTGLVLLPSIIFSKRDLRIKRILMILSIFLSIGLFVWVFRQFYYSENECKWCHYLNCLPIGNWCDSLATQTTTTTVTTTTQPPSPYNQ</sequence>
<proteinExistence type="inferred from homology"/>
<dbReference type="PANTHER" id="PTHR22936">
    <property type="entry name" value="RHOMBOID-RELATED"/>
    <property type="match status" value="1"/>
</dbReference>
<dbReference type="GO" id="GO:0016020">
    <property type="term" value="C:membrane"/>
    <property type="evidence" value="ECO:0007669"/>
    <property type="project" value="UniProtKB-SubCell"/>
</dbReference>
<keyword evidence="13" id="KW-1185">Reference proteome</keyword>
<dbReference type="STRING" id="1754190.A0A1Y2FPA8"/>
<reference evidence="12 13" key="1">
    <citation type="submission" date="2016-08" db="EMBL/GenBank/DDBJ databases">
        <title>A Parts List for Fungal Cellulosomes Revealed by Comparative Genomics.</title>
        <authorList>
            <consortium name="DOE Joint Genome Institute"/>
            <person name="Haitjema C.H."/>
            <person name="Gilmore S.P."/>
            <person name="Henske J.K."/>
            <person name="Solomon K.V."/>
            <person name="De Groot R."/>
            <person name="Kuo A."/>
            <person name="Mondo S.J."/>
            <person name="Salamov A.A."/>
            <person name="Labutti K."/>
            <person name="Zhao Z."/>
            <person name="Chiniquy J."/>
            <person name="Barry K."/>
            <person name="Brewer H.M."/>
            <person name="Purvine S.O."/>
            <person name="Wright A.T."/>
            <person name="Boxma B."/>
            <person name="Van Alen T."/>
            <person name="Hackstein J.H."/>
            <person name="Baker S.E."/>
            <person name="Grigoriev I.V."/>
            <person name="O'Malley M.A."/>
        </authorList>
    </citation>
    <scope>NUCLEOTIDE SEQUENCE [LARGE SCALE GENOMIC DNA]</scope>
    <source>
        <strain evidence="12 13">G1</strain>
    </source>
</reference>
<feature type="transmembrane region" description="Helical" evidence="10">
    <location>
        <begin position="166"/>
        <end position="189"/>
    </location>
</feature>
<evidence type="ECO:0000256" key="6">
    <source>
        <dbReference type="ARBA" id="ARBA00022801"/>
    </source>
</evidence>
<keyword evidence="4 10" id="KW-0645">Protease</keyword>
<comment type="function">
    <text evidence="10">Serine protease involved in intramembrane proteolysis.</text>
</comment>
<dbReference type="EC" id="3.4.21.105" evidence="10"/>
<name>A0A1Y2FPA8_9FUNG</name>
<dbReference type="Gene3D" id="1.20.1540.10">
    <property type="entry name" value="Rhomboid-like"/>
    <property type="match status" value="1"/>
</dbReference>
<comment type="similarity">
    <text evidence="3 10">Belongs to the peptidase S54 family.</text>
</comment>
<evidence type="ECO:0000259" key="11">
    <source>
        <dbReference type="Pfam" id="PF01694"/>
    </source>
</evidence>
<dbReference type="Proteomes" id="UP000193920">
    <property type="component" value="Unassembled WGS sequence"/>
</dbReference>
<dbReference type="EMBL" id="MCOG01000005">
    <property type="protein sequence ID" value="ORY84555.1"/>
    <property type="molecule type" value="Genomic_DNA"/>
</dbReference>
<evidence type="ECO:0000256" key="2">
    <source>
        <dbReference type="ARBA" id="ARBA00004141"/>
    </source>
</evidence>
<keyword evidence="6 10" id="KW-0378">Hydrolase</keyword>
<evidence type="ECO:0000256" key="7">
    <source>
        <dbReference type="ARBA" id="ARBA00022825"/>
    </source>
</evidence>
<feature type="domain" description="Peptidase S54 rhomboid" evidence="11">
    <location>
        <begin position="105"/>
        <end position="242"/>
    </location>
</feature>
<evidence type="ECO:0000256" key="4">
    <source>
        <dbReference type="ARBA" id="ARBA00022670"/>
    </source>
</evidence>
<dbReference type="InterPro" id="IPR035952">
    <property type="entry name" value="Rhomboid-like_sf"/>
</dbReference>
<gene>
    <name evidence="12" type="ORF">LY90DRAFT_395567</name>
</gene>
<protein>
    <recommendedName>
        <fullName evidence="10">Rhomboid-type serine protease</fullName>
        <ecNumber evidence="10">3.4.21.105</ecNumber>
    </recommendedName>
</protein>
<keyword evidence="7 10" id="KW-0720">Serine protease</keyword>
<evidence type="ECO:0000256" key="8">
    <source>
        <dbReference type="ARBA" id="ARBA00022989"/>
    </source>
</evidence>
<accession>A0A1Y2FPA8</accession>
<dbReference type="SUPFAM" id="SSF144091">
    <property type="entry name" value="Rhomboid-like"/>
    <property type="match status" value="1"/>
</dbReference>
<comment type="catalytic activity">
    <reaction evidence="1 10">
        <text>Cleaves type-1 transmembrane domains using a catalytic dyad composed of serine and histidine that are contributed by different transmembrane domains.</text>
        <dbReference type="EC" id="3.4.21.105"/>
    </reaction>
</comment>
<dbReference type="AlphaFoldDB" id="A0A1Y2FPA8"/>
<evidence type="ECO:0000256" key="9">
    <source>
        <dbReference type="ARBA" id="ARBA00023136"/>
    </source>
</evidence>
<evidence type="ECO:0000313" key="12">
    <source>
        <dbReference type="EMBL" id="ORY84555.1"/>
    </source>
</evidence>
<dbReference type="InterPro" id="IPR002610">
    <property type="entry name" value="Peptidase_S54_rhomboid-like"/>
</dbReference>
<evidence type="ECO:0000256" key="10">
    <source>
        <dbReference type="RuleBase" id="RU362115"/>
    </source>
</evidence>
<dbReference type="GO" id="GO:0004252">
    <property type="term" value="F:serine-type endopeptidase activity"/>
    <property type="evidence" value="ECO:0007669"/>
    <property type="project" value="InterPro"/>
</dbReference>
<dbReference type="Pfam" id="PF01694">
    <property type="entry name" value="Rhomboid"/>
    <property type="match status" value="1"/>
</dbReference>
<comment type="subcellular location">
    <subcellularLocation>
        <location evidence="2 10">Membrane</location>
        <topology evidence="2 10">Multi-pass membrane protein</topology>
    </subcellularLocation>
</comment>
<evidence type="ECO:0000256" key="1">
    <source>
        <dbReference type="ARBA" id="ARBA00000156"/>
    </source>
</evidence>
<feature type="transmembrane region" description="Helical" evidence="10">
    <location>
        <begin position="141"/>
        <end position="160"/>
    </location>
</feature>
<evidence type="ECO:0000313" key="13">
    <source>
        <dbReference type="Proteomes" id="UP000193920"/>
    </source>
</evidence>
<evidence type="ECO:0000256" key="5">
    <source>
        <dbReference type="ARBA" id="ARBA00022692"/>
    </source>
</evidence>
<organism evidence="12 13">
    <name type="scientific">Neocallimastix californiae</name>
    <dbReference type="NCBI Taxonomy" id="1754190"/>
    <lineage>
        <taxon>Eukaryota</taxon>
        <taxon>Fungi</taxon>
        <taxon>Fungi incertae sedis</taxon>
        <taxon>Chytridiomycota</taxon>
        <taxon>Chytridiomycota incertae sedis</taxon>
        <taxon>Neocallimastigomycetes</taxon>
        <taxon>Neocallimastigales</taxon>
        <taxon>Neocallimastigaceae</taxon>
        <taxon>Neocallimastix</taxon>
    </lineage>
</organism>
<dbReference type="InterPro" id="IPR022764">
    <property type="entry name" value="Peptidase_S54_rhomboid_dom"/>
</dbReference>
<keyword evidence="9 10" id="KW-0472">Membrane</keyword>
<feature type="transmembrane region" description="Helical" evidence="10">
    <location>
        <begin position="107"/>
        <end position="129"/>
    </location>
</feature>
<feature type="transmembrane region" description="Helical" evidence="10">
    <location>
        <begin position="7"/>
        <end position="25"/>
    </location>
</feature>
<feature type="transmembrane region" description="Helical" evidence="10">
    <location>
        <begin position="257"/>
        <end position="277"/>
    </location>
</feature>
<feature type="transmembrane region" description="Helical" evidence="10">
    <location>
        <begin position="201"/>
        <end position="221"/>
    </location>
</feature>
<dbReference type="GO" id="GO:0006508">
    <property type="term" value="P:proteolysis"/>
    <property type="evidence" value="ECO:0007669"/>
    <property type="project" value="UniProtKB-KW"/>
</dbReference>